<feature type="compositionally biased region" description="Pro residues" evidence="2">
    <location>
        <begin position="168"/>
        <end position="185"/>
    </location>
</feature>
<keyword evidence="1" id="KW-0862">Zinc</keyword>
<feature type="compositionally biased region" description="Basic and acidic residues" evidence="2">
    <location>
        <begin position="60"/>
        <end position="71"/>
    </location>
</feature>
<evidence type="ECO:0000259" key="3">
    <source>
        <dbReference type="PROSITE" id="PS50103"/>
    </source>
</evidence>
<evidence type="ECO:0000313" key="5">
    <source>
        <dbReference type="Proteomes" id="UP001642484"/>
    </source>
</evidence>
<feature type="compositionally biased region" description="Basic and acidic residues" evidence="2">
    <location>
        <begin position="253"/>
        <end position="262"/>
    </location>
</feature>
<dbReference type="Proteomes" id="UP001642484">
    <property type="component" value="Unassembled WGS sequence"/>
</dbReference>
<proteinExistence type="predicted"/>
<sequence length="610" mass="66359">MKAEKALGGTESPEGASSMESAKEDSGVLALEDIGPSEGALVAASRDLCPLGPPTSYGPQRREEGRKRDGKGQGSTQQTVQVNPFWSERIQGEALLRAMRPASLGPTEETGAASQVEPDDGGQGTFVDVQEVLKAVLSQNAALKKELIELKKKVEARDLKEVKDQKPKPPSSTPPPSPPKGPPPKTPDRTFESQAWVDLGKMPEFPSGMVPMTPGPRGEDWALWPAQDQRSGVPQVPGSWEVHGRGQQPGGRRPGDPGDCHLPEASQSRAHQASSPLEQAAHTVLRQLGQGSGDGTSWMGENIRTVDLPPLADLKEGDLGSLILGDWIQLVTPTMKDLSTNSWMWWEEVMRSAMEAYQEWLKAEPVQKLYVRPRALLERPGGWSRLEQRGQLMLLNAVPSSVRSEILASRTTSSTEVMFALFRRYQPGGLAERSRLLRSLVDPKTPGSVSELLETLRGWRHSLRRAQELDITTPDATLLLGTVDRMSTPVVKASSQAAFRVSSTRATLGVDVTPTLASVLGFADALLAEAETLAFGETVPCEEPAKVPSTVKVKALATTWEEKTDKGAINKGKNDIGEKVCRFWGTEEGCRRGQECKFKHDWTGLEKKGR</sequence>
<dbReference type="InterPro" id="IPR000571">
    <property type="entry name" value="Znf_CCCH"/>
</dbReference>
<accession>A0ABP0LHJ0</accession>
<keyword evidence="1" id="KW-0479">Metal-binding</keyword>
<feature type="compositionally biased region" description="Polar residues" evidence="2">
    <location>
        <begin position="265"/>
        <end position="277"/>
    </location>
</feature>
<keyword evidence="5" id="KW-1185">Reference proteome</keyword>
<reference evidence="4 5" key="1">
    <citation type="submission" date="2024-02" db="EMBL/GenBank/DDBJ databases">
        <authorList>
            <person name="Chen Y."/>
            <person name="Shah S."/>
            <person name="Dougan E. K."/>
            <person name="Thang M."/>
            <person name="Chan C."/>
        </authorList>
    </citation>
    <scope>NUCLEOTIDE SEQUENCE [LARGE SCALE GENOMIC DNA]</scope>
</reference>
<comment type="caution">
    <text evidence="4">The sequence shown here is derived from an EMBL/GenBank/DDBJ whole genome shotgun (WGS) entry which is preliminary data.</text>
</comment>
<feature type="region of interest" description="Disordered" evidence="2">
    <location>
        <begin position="153"/>
        <end position="277"/>
    </location>
</feature>
<dbReference type="EMBL" id="CAXAMN010012225">
    <property type="protein sequence ID" value="CAK9037730.1"/>
    <property type="molecule type" value="Genomic_DNA"/>
</dbReference>
<feature type="compositionally biased region" description="Basic and acidic residues" evidence="2">
    <location>
        <begin position="153"/>
        <end position="167"/>
    </location>
</feature>
<evidence type="ECO:0000256" key="2">
    <source>
        <dbReference type="SAM" id="MobiDB-lite"/>
    </source>
</evidence>
<gene>
    <name evidence="4" type="ORF">CCMP2556_LOCUS20799</name>
</gene>
<protein>
    <recommendedName>
        <fullName evidence="3">C3H1-type domain-containing protein</fullName>
    </recommendedName>
</protein>
<evidence type="ECO:0000256" key="1">
    <source>
        <dbReference type="PROSITE-ProRule" id="PRU00723"/>
    </source>
</evidence>
<feature type="zinc finger region" description="C3H1-type" evidence="1">
    <location>
        <begin position="575"/>
        <end position="603"/>
    </location>
</feature>
<feature type="region of interest" description="Disordered" evidence="2">
    <location>
        <begin position="99"/>
        <end position="124"/>
    </location>
</feature>
<organism evidence="4 5">
    <name type="scientific">Durusdinium trenchii</name>
    <dbReference type="NCBI Taxonomy" id="1381693"/>
    <lineage>
        <taxon>Eukaryota</taxon>
        <taxon>Sar</taxon>
        <taxon>Alveolata</taxon>
        <taxon>Dinophyceae</taxon>
        <taxon>Suessiales</taxon>
        <taxon>Symbiodiniaceae</taxon>
        <taxon>Durusdinium</taxon>
    </lineage>
</organism>
<feature type="compositionally biased region" description="Polar residues" evidence="2">
    <location>
        <begin position="75"/>
        <end position="84"/>
    </location>
</feature>
<evidence type="ECO:0000313" key="4">
    <source>
        <dbReference type="EMBL" id="CAK9037730.1"/>
    </source>
</evidence>
<keyword evidence="1" id="KW-0863">Zinc-finger</keyword>
<feature type="domain" description="C3H1-type" evidence="3">
    <location>
        <begin position="575"/>
        <end position="603"/>
    </location>
</feature>
<feature type="region of interest" description="Disordered" evidence="2">
    <location>
        <begin position="1"/>
        <end position="86"/>
    </location>
</feature>
<name>A0ABP0LHJ0_9DINO</name>
<dbReference type="PROSITE" id="PS50103">
    <property type="entry name" value="ZF_C3H1"/>
    <property type="match status" value="1"/>
</dbReference>